<protein>
    <recommendedName>
        <fullName evidence="2">Phage capsid-like C-terminal domain-containing protein</fullName>
    </recommendedName>
</protein>
<dbReference type="AlphaFoldDB" id="A0A3E0VWR6"/>
<dbReference type="EMBL" id="NBXB01000028">
    <property type="protein sequence ID" value="RFA14514.1"/>
    <property type="molecule type" value="Genomic_DNA"/>
</dbReference>
<evidence type="ECO:0000256" key="1">
    <source>
        <dbReference type="ARBA" id="ARBA00004328"/>
    </source>
</evidence>
<dbReference type="InterPro" id="IPR054612">
    <property type="entry name" value="Phage_capsid-like_C"/>
</dbReference>
<dbReference type="Pfam" id="PF05065">
    <property type="entry name" value="Phage_capsid"/>
    <property type="match status" value="1"/>
</dbReference>
<dbReference type="OrthoDB" id="9806592at2"/>
<sequence>MSAIQKNIARLLEERAAAWEKVGKPLADIAATRELTPAEKSSWEGVEADNRAFEQRLETLRGHLSQEAQIAEFSRSLHQSEPFGASSAGQWLNRDTGVRAALEPKQAFITHPNARAEKGDDIAQAMFSGIGQMVRALTTTGGSAIVPASWSATLIDLARSKAAITQAGATIIPMDTQTVNIGRATGDASAAFRAEGGSIATSDPTFDNVTLTAKTMSALVKGSLEFFQDADNADEVVSNAIARAIAGKLDQVALYGGITAGAGAISLPTPPNPRGILAALNAQRPANVLGTAAANGTVQTVGRYYDELIDLLYTVRDSNETPTGLVWNSKVSRMYSKAYDTTGQPLNIPSAVSDVPRFESNNLPSYTLGTMASRANDVFAGDFSQLIIGQRLGVTLQLLTERYADTGEIGIVAHWRGDVQPARPSAFAVYRGLQGAL</sequence>
<feature type="domain" description="Phage capsid-like C-terminal" evidence="2">
    <location>
        <begin position="142"/>
        <end position="430"/>
    </location>
</feature>
<evidence type="ECO:0000313" key="4">
    <source>
        <dbReference type="Proteomes" id="UP000256541"/>
    </source>
</evidence>
<organism evidence="3 4">
    <name type="scientific">Subtercola boreus</name>
    <dbReference type="NCBI Taxonomy" id="120213"/>
    <lineage>
        <taxon>Bacteria</taxon>
        <taxon>Bacillati</taxon>
        <taxon>Actinomycetota</taxon>
        <taxon>Actinomycetes</taxon>
        <taxon>Micrococcales</taxon>
        <taxon>Microbacteriaceae</taxon>
        <taxon>Subtercola</taxon>
    </lineage>
</organism>
<name>A0A3E0VWR6_9MICO</name>
<gene>
    <name evidence="3" type="ORF">B7R22_09850</name>
</gene>
<dbReference type="RefSeq" id="WP_116411568.1">
    <property type="nucleotide sequence ID" value="NZ_NBXB01000028.1"/>
</dbReference>
<comment type="caution">
    <text evidence="3">The sequence shown here is derived from an EMBL/GenBank/DDBJ whole genome shotgun (WGS) entry which is preliminary data.</text>
</comment>
<accession>A0A3E0VWR6</accession>
<dbReference type="SUPFAM" id="SSF56563">
    <property type="entry name" value="Major capsid protein gp5"/>
    <property type="match status" value="1"/>
</dbReference>
<evidence type="ECO:0000259" key="2">
    <source>
        <dbReference type="Pfam" id="PF05065"/>
    </source>
</evidence>
<dbReference type="InterPro" id="IPR024455">
    <property type="entry name" value="Phage_capsid"/>
</dbReference>
<dbReference type="Gene3D" id="3.30.2400.10">
    <property type="entry name" value="Major capsid protein gp5"/>
    <property type="match status" value="1"/>
</dbReference>
<comment type="subcellular location">
    <subcellularLocation>
        <location evidence="1">Virion</location>
    </subcellularLocation>
</comment>
<reference evidence="3 4" key="1">
    <citation type="submission" date="2017-04" db="EMBL/GenBank/DDBJ databases">
        <title>Comparative genome analysis of Subtercola boreus.</title>
        <authorList>
            <person name="Cho Y.-J."/>
            <person name="Cho A."/>
            <person name="Kim O.-S."/>
            <person name="Lee J.-I."/>
        </authorList>
    </citation>
    <scope>NUCLEOTIDE SEQUENCE [LARGE SCALE GENOMIC DNA]</scope>
    <source>
        <strain evidence="3 4">P27479</strain>
    </source>
</reference>
<dbReference type="Proteomes" id="UP000256541">
    <property type="component" value="Unassembled WGS sequence"/>
</dbReference>
<proteinExistence type="predicted"/>
<evidence type="ECO:0000313" key="3">
    <source>
        <dbReference type="EMBL" id="RFA14514.1"/>
    </source>
</evidence>
<dbReference type="NCBIfam" id="TIGR01554">
    <property type="entry name" value="major_cap_HK97"/>
    <property type="match status" value="1"/>
</dbReference>